<protein>
    <recommendedName>
        <fullName evidence="2">MAGE domain-containing protein</fullName>
    </recommendedName>
</protein>
<dbReference type="Gene3D" id="1.10.10.1210">
    <property type="entry name" value="MAGE homology domain, winged helix WH2 motif"/>
    <property type="match status" value="1"/>
</dbReference>
<evidence type="ECO:0000259" key="2">
    <source>
        <dbReference type="Pfam" id="PF01454"/>
    </source>
</evidence>
<dbReference type="Proteomes" id="UP000825729">
    <property type="component" value="Unassembled WGS sequence"/>
</dbReference>
<organism evidence="3 4">
    <name type="scientific">Aristolochia fimbriata</name>
    <name type="common">White veined hardy Dutchman's pipe vine</name>
    <dbReference type="NCBI Taxonomy" id="158543"/>
    <lineage>
        <taxon>Eukaryota</taxon>
        <taxon>Viridiplantae</taxon>
        <taxon>Streptophyta</taxon>
        <taxon>Embryophyta</taxon>
        <taxon>Tracheophyta</taxon>
        <taxon>Spermatophyta</taxon>
        <taxon>Magnoliopsida</taxon>
        <taxon>Magnoliidae</taxon>
        <taxon>Piperales</taxon>
        <taxon>Aristolochiaceae</taxon>
        <taxon>Aristolochia</taxon>
    </lineage>
</organism>
<keyword evidence="4" id="KW-1185">Reference proteome</keyword>
<reference evidence="3 4" key="1">
    <citation type="submission" date="2021-07" db="EMBL/GenBank/DDBJ databases">
        <title>The Aristolochia fimbriata genome: insights into angiosperm evolution, floral development and chemical biosynthesis.</title>
        <authorList>
            <person name="Jiao Y."/>
        </authorList>
    </citation>
    <scope>NUCLEOTIDE SEQUENCE [LARGE SCALE GENOMIC DNA]</scope>
    <source>
        <strain evidence="3">IBCAS-2021</strain>
        <tissue evidence="3">Leaf</tissue>
    </source>
</reference>
<evidence type="ECO:0000313" key="3">
    <source>
        <dbReference type="EMBL" id="KAG9451484.1"/>
    </source>
</evidence>
<evidence type="ECO:0000313" key="4">
    <source>
        <dbReference type="Proteomes" id="UP000825729"/>
    </source>
</evidence>
<feature type="domain" description="MAGE" evidence="2">
    <location>
        <begin position="14"/>
        <end position="73"/>
    </location>
</feature>
<sequence length="112" mass="12999">MHIMVSILCEDISEDLWHHLRRLGLNEIDDKHPVFRNIKQAVETLFQQRCLLKDKVIGPEGNTMMYELAERATDSSLNMRLKEYICCRDCSQSGLGRSKMIDNSNKLRNDSS</sequence>
<evidence type="ECO:0000256" key="1">
    <source>
        <dbReference type="SAM" id="MobiDB-lite"/>
    </source>
</evidence>
<comment type="caution">
    <text evidence="3">The sequence shown here is derived from an EMBL/GenBank/DDBJ whole genome shotgun (WGS) entry which is preliminary data.</text>
</comment>
<accession>A0AAV7ES99</accession>
<name>A0AAV7ES99_ARIFI</name>
<gene>
    <name evidence="3" type="ORF">H6P81_011449</name>
</gene>
<feature type="region of interest" description="Disordered" evidence="1">
    <location>
        <begin position="93"/>
        <end position="112"/>
    </location>
</feature>
<proteinExistence type="predicted"/>
<dbReference type="InterPro" id="IPR002190">
    <property type="entry name" value="MHD_dom"/>
</dbReference>
<dbReference type="Pfam" id="PF01454">
    <property type="entry name" value="MAGE"/>
    <property type="match status" value="1"/>
</dbReference>
<dbReference type="InterPro" id="IPR041899">
    <property type="entry name" value="MAGE_WH2"/>
</dbReference>
<dbReference type="EMBL" id="JAINDJ010000004">
    <property type="protein sequence ID" value="KAG9451484.1"/>
    <property type="molecule type" value="Genomic_DNA"/>
</dbReference>
<dbReference type="AlphaFoldDB" id="A0AAV7ES99"/>
<feature type="compositionally biased region" description="Polar residues" evidence="1">
    <location>
        <begin position="93"/>
        <end position="104"/>
    </location>
</feature>